<feature type="transmembrane region" description="Helical" evidence="1">
    <location>
        <begin position="67"/>
        <end position="90"/>
    </location>
</feature>
<comment type="caution">
    <text evidence="2">The sequence shown here is derived from an EMBL/GenBank/DDBJ whole genome shotgun (WGS) entry which is preliminary data.</text>
</comment>
<gene>
    <name evidence="2" type="ORF">LRN_1601</name>
</gene>
<name>A0A837DRX9_9LACO</name>
<dbReference type="InterPro" id="IPR005325">
    <property type="entry name" value="DUF308_memb"/>
</dbReference>
<reference evidence="2 3" key="1">
    <citation type="journal article" date="2015" name="BMC Microbiol.">
        <title>Lactobacillus ruminis strains cluster according to their mammalian gut source.</title>
        <authorList>
            <person name="O' Donnell M.M."/>
            <person name="Harris H.M."/>
            <person name="Lynch D.B."/>
            <person name="Ross R.P."/>
            <person name="O'Toole P.W."/>
        </authorList>
    </citation>
    <scope>NUCLEOTIDE SEQUENCE [LARGE SCALE GENOMIC DNA]</scope>
    <source>
        <strain evidence="2 3">DPC 6832</strain>
    </source>
</reference>
<organism evidence="2 3">
    <name type="scientific">Ligilactobacillus ruminis DPC 6832</name>
    <dbReference type="NCBI Taxonomy" id="1402208"/>
    <lineage>
        <taxon>Bacteria</taxon>
        <taxon>Bacillati</taxon>
        <taxon>Bacillota</taxon>
        <taxon>Bacilli</taxon>
        <taxon>Lactobacillales</taxon>
        <taxon>Lactobacillaceae</taxon>
        <taxon>Ligilactobacillus</taxon>
    </lineage>
</organism>
<feature type="transmembrane region" description="Helical" evidence="1">
    <location>
        <begin position="96"/>
        <end position="114"/>
    </location>
</feature>
<dbReference type="PANTHER" id="PTHR34989">
    <property type="entry name" value="PROTEIN HDED"/>
    <property type="match status" value="1"/>
</dbReference>
<dbReference type="InterPro" id="IPR052712">
    <property type="entry name" value="Acid_resist_chaperone_HdeD"/>
</dbReference>
<dbReference type="GO" id="GO:0005886">
    <property type="term" value="C:plasma membrane"/>
    <property type="evidence" value="ECO:0007669"/>
    <property type="project" value="TreeGrafter"/>
</dbReference>
<sequence length="180" mass="19797">MKLLVTKEGKASFAVGIVLVLSGILMTNPLNEGSVIVSIIIGMTALVQGGFELYLQHIFFKKYGSRLKQLIATGIINIIIGLIMTFPPYLSLHMTAYLFTFMYISGAISQLTAIKHLRFSGNDYHAVLLGLNYMALAMGIFLLTNPLYSDTLIEWLVAVYLIVAGFAHIVGAFFEPKSDI</sequence>
<evidence type="ECO:0000313" key="3">
    <source>
        <dbReference type="Proteomes" id="UP000031011"/>
    </source>
</evidence>
<evidence type="ECO:0008006" key="4">
    <source>
        <dbReference type="Google" id="ProtNLM"/>
    </source>
</evidence>
<keyword evidence="1" id="KW-1133">Transmembrane helix</keyword>
<feature type="transmembrane region" description="Helical" evidence="1">
    <location>
        <begin position="12"/>
        <end position="30"/>
    </location>
</feature>
<feature type="transmembrane region" description="Helical" evidence="1">
    <location>
        <begin position="155"/>
        <end position="174"/>
    </location>
</feature>
<keyword evidence="1" id="KW-0812">Transmembrane</keyword>
<dbReference type="PANTHER" id="PTHR34989:SF1">
    <property type="entry name" value="PROTEIN HDED"/>
    <property type="match status" value="1"/>
</dbReference>
<dbReference type="AlphaFoldDB" id="A0A837DRX9"/>
<accession>A0A837DRX9</accession>
<dbReference type="Proteomes" id="UP000031011">
    <property type="component" value="Unassembled WGS sequence"/>
</dbReference>
<feature type="transmembrane region" description="Helical" evidence="1">
    <location>
        <begin position="126"/>
        <end position="143"/>
    </location>
</feature>
<evidence type="ECO:0000256" key="1">
    <source>
        <dbReference type="SAM" id="Phobius"/>
    </source>
</evidence>
<dbReference type="Pfam" id="PF03729">
    <property type="entry name" value="DUF308"/>
    <property type="match status" value="2"/>
</dbReference>
<protein>
    <recommendedName>
        <fullName evidence="4">DUF308 domain-containing protein</fullName>
    </recommendedName>
</protein>
<proteinExistence type="predicted"/>
<evidence type="ECO:0000313" key="2">
    <source>
        <dbReference type="EMBL" id="KIC04368.1"/>
    </source>
</evidence>
<feature type="transmembrane region" description="Helical" evidence="1">
    <location>
        <begin position="36"/>
        <end position="55"/>
    </location>
</feature>
<keyword evidence="1" id="KW-0472">Membrane</keyword>
<dbReference type="EMBL" id="AWYA01000112">
    <property type="protein sequence ID" value="KIC04368.1"/>
    <property type="molecule type" value="Genomic_DNA"/>
</dbReference>